<evidence type="ECO:0000313" key="3">
    <source>
        <dbReference type="Proteomes" id="UP000830729"/>
    </source>
</evidence>
<dbReference type="RefSeq" id="WP_248652823.1">
    <property type="nucleotide sequence ID" value="NZ_CP096661.1"/>
</dbReference>
<sequence>MGDSKPIPELVAESDAFQRCPDCGRYLARTGNHRCDTDKPSQNPPNRAERDRRARADTRGDDTPVGVFGRSGANTYAYHDLTNGQPRCGCHRNADADELDVVTLGRAKERGLSPCGNCRRLR</sequence>
<dbReference type="EMBL" id="CP096661">
    <property type="protein sequence ID" value="UPV76790.1"/>
    <property type="molecule type" value="Genomic_DNA"/>
</dbReference>
<gene>
    <name evidence="2" type="ORF">M0R89_21610</name>
</gene>
<proteinExistence type="predicted"/>
<organism evidence="2 3">
    <name type="scientific">Halorussus limi</name>
    <dbReference type="NCBI Taxonomy" id="2938695"/>
    <lineage>
        <taxon>Archaea</taxon>
        <taxon>Methanobacteriati</taxon>
        <taxon>Methanobacteriota</taxon>
        <taxon>Stenosarchaea group</taxon>
        <taxon>Halobacteria</taxon>
        <taxon>Halobacteriales</taxon>
        <taxon>Haladaptataceae</taxon>
        <taxon>Halorussus</taxon>
    </lineage>
</organism>
<keyword evidence="2" id="KW-0614">Plasmid</keyword>
<protein>
    <submittedName>
        <fullName evidence="2">Uncharacterized protein</fullName>
    </submittedName>
</protein>
<evidence type="ECO:0000256" key="1">
    <source>
        <dbReference type="SAM" id="MobiDB-lite"/>
    </source>
</evidence>
<accession>A0A8U0I0J3</accession>
<name>A0A8U0I0J3_9EURY</name>
<feature type="compositionally biased region" description="Basic and acidic residues" evidence="1">
    <location>
        <begin position="47"/>
        <end position="62"/>
    </location>
</feature>
<dbReference type="AlphaFoldDB" id="A0A8U0I0J3"/>
<dbReference type="Proteomes" id="UP000830729">
    <property type="component" value="Plasmid unnamed2"/>
</dbReference>
<evidence type="ECO:0000313" key="2">
    <source>
        <dbReference type="EMBL" id="UPV76790.1"/>
    </source>
</evidence>
<feature type="region of interest" description="Disordered" evidence="1">
    <location>
        <begin position="31"/>
        <end position="71"/>
    </location>
</feature>
<dbReference type="GeneID" id="72187855"/>
<geneLocation type="plasmid" evidence="2 3">
    <name>unnamed2</name>
</geneLocation>
<dbReference type="KEGG" id="halx:M0R89_21610"/>
<reference evidence="2 3" key="1">
    <citation type="submission" date="2022-04" db="EMBL/GenBank/DDBJ databases">
        <title>Diverse halophilic archaea isolated from saline environments.</title>
        <authorList>
            <person name="Cui H.-L."/>
        </authorList>
    </citation>
    <scope>NUCLEOTIDE SEQUENCE [LARGE SCALE GENOMIC DNA]</scope>
    <source>
        <strain evidence="2 3">XZYJT49</strain>
        <plasmid evidence="2 3">unnamed2</plasmid>
    </source>
</reference>
<keyword evidence="3" id="KW-1185">Reference proteome</keyword>